<dbReference type="AlphaFoldDB" id="A0AAE9YUN5"/>
<dbReference type="Pfam" id="PF01965">
    <property type="entry name" value="DJ-1_PfpI"/>
    <property type="match status" value="1"/>
</dbReference>
<protein>
    <submittedName>
        <fullName evidence="5">Type 1 glutamine amidotransferase domain-containing protein</fullName>
    </submittedName>
</protein>
<evidence type="ECO:0000313" key="5">
    <source>
        <dbReference type="EMBL" id="WDD99812.1"/>
    </source>
</evidence>
<keyword evidence="2" id="KW-0456">Lyase</keyword>
<evidence type="ECO:0000259" key="4">
    <source>
        <dbReference type="Pfam" id="PF01965"/>
    </source>
</evidence>
<dbReference type="EMBL" id="CP059735">
    <property type="protein sequence ID" value="WDD99812.1"/>
    <property type="molecule type" value="Genomic_DNA"/>
</dbReference>
<dbReference type="CDD" id="cd03141">
    <property type="entry name" value="GATase1_Hsp31_like"/>
    <property type="match status" value="1"/>
</dbReference>
<keyword evidence="5" id="KW-0315">Glutamine amidotransferase</keyword>
<dbReference type="Proteomes" id="UP000032568">
    <property type="component" value="Chromosome"/>
</dbReference>
<accession>A0AAE9YUN5</accession>
<keyword evidence="6" id="KW-1185">Reference proteome</keyword>
<evidence type="ECO:0000256" key="2">
    <source>
        <dbReference type="ARBA" id="ARBA00023239"/>
    </source>
</evidence>
<dbReference type="PANTHER" id="PTHR48094">
    <property type="entry name" value="PROTEIN/NUCLEIC ACID DEGLYCASE DJ-1-RELATED"/>
    <property type="match status" value="1"/>
</dbReference>
<reference evidence="5 6" key="1">
    <citation type="journal article" date="2015" name="Genome Announc.">
        <title>Draft Genome Sequences of Marine Isolates of Thalassomonas viridans and Thalassomonas actiniarum.</title>
        <authorList>
            <person name="Olonade I."/>
            <person name="van Zyl L.J."/>
            <person name="Trindade M."/>
        </authorList>
    </citation>
    <scope>NUCLEOTIDE SEQUENCE [LARGE SCALE GENOMIC DNA]</scope>
    <source>
        <strain evidence="5 6">A5K-106</strain>
    </source>
</reference>
<name>A0AAE9YUN5_9GAMM</name>
<dbReference type="InterPro" id="IPR050325">
    <property type="entry name" value="Prot/Nucl_acid_deglycase"/>
</dbReference>
<reference evidence="5 6" key="2">
    <citation type="journal article" date="2022" name="Mar. Drugs">
        <title>Bioassay-Guided Fractionation Leads to the Detection of Cholic Acid Generated by the Rare Thalassomonas sp.</title>
        <authorList>
            <person name="Pheiffer F."/>
            <person name="Schneider Y.K."/>
            <person name="Hansen E.H."/>
            <person name="Andersen J.H."/>
            <person name="Isaksson J."/>
            <person name="Busche T."/>
            <person name="R C."/>
            <person name="Kalinowski J."/>
            <person name="Zyl L.V."/>
            <person name="Trindade M."/>
        </authorList>
    </citation>
    <scope>NUCLEOTIDE SEQUENCE [LARGE SCALE GENOMIC DNA]</scope>
    <source>
        <strain evidence="5 6">A5K-106</strain>
    </source>
</reference>
<dbReference type="SUPFAM" id="SSF52317">
    <property type="entry name" value="Class I glutamine amidotransferase-like"/>
    <property type="match status" value="1"/>
</dbReference>
<keyword evidence="1" id="KW-0346">Stress response</keyword>
<dbReference type="GO" id="GO:0019172">
    <property type="term" value="F:glyoxalase III activity"/>
    <property type="evidence" value="ECO:0007669"/>
    <property type="project" value="TreeGrafter"/>
</dbReference>
<dbReference type="GO" id="GO:0019243">
    <property type="term" value="P:methylglyoxal catabolic process to D-lactate via S-lactoyl-glutathione"/>
    <property type="evidence" value="ECO:0007669"/>
    <property type="project" value="TreeGrafter"/>
</dbReference>
<dbReference type="InterPro" id="IPR002818">
    <property type="entry name" value="DJ-1/PfpI"/>
</dbReference>
<dbReference type="InterPro" id="IPR029062">
    <property type="entry name" value="Class_I_gatase-like"/>
</dbReference>
<evidence type="ECO:0000313" key="6">
    <source>
        <dbReference type="Proteomes" id="UP000032568"/>
    </source>
</evidence>
<evidence type="ECO:0000256" key="1">
    <source>
        <dbReference type="ARBA" id="ARBA00023016"/>
    </source>
</evidence>
<dbReference type="Gene3D" id="3.40.50.880">
    <property type="match status" value="1"/>
</dbReference>
<organism evidence="5 6">
    <name type="scientific">Thalassomonas actiniarum</name>
    <dbReference type="NCBI Taxonomy" id="485447"/>
    <lineage>
        <taxon>Bacteria</taxon>
        <taxon>Pseudomonadati</taxon>
        <taxon>Pseudomonadota</taxon>
        <taxon>Gammaproteobacteria</taxon>
        <taxon>Alteromonadales</taxon>
        <taxon>Colwelliaceae</taxon>
        <taxon>Thalassomonas</taxon>
    </lineage>
</organism>
<dbReference type="PANTHER" id="PTHR48094:SF11">
    <property type="entry name" value="GLUTATHIONE-INDEPENDENT GLYOXALASE HSP31-RELATED"/>
    <property type="match status" value="1"/>
</dbReference>
<dbReference type="RefSeq" id="WP_053042911.1">
    <property type="nucleotide sequence ID" value="NZ_CP059735.1"/>
</dbReference>
<evidence type="ECO:0000256" key="3">
    <source>
        <dbReference type="ARBA" id="ARBA00038493"/>
    </source>
</evidence>
<gene>
    <name evidence="5" type="ORF">SG35_003830</name>
</gene>
<dbReference type="KEGG" id="tact:SG35_003830"/>
<proteinExistence type="inferred from homology"/>
<dbReference type="GO" id="GO:0005737">
    <property type="term" value="C:cytoplasm"/>
    <property type="evidence" value="ECO:0007669"/>
    <property type="project" value="TreeGrafter"/>
</dbReference>
<comment type="similarity">
    <text evidence="3">Belongs to the peptidase C56 family. HSP31-like subfamily.</text>
</comment>
<feature type="domain" description="DJ-1/PfpI" evidence="4">
    <location>
        <begin position="47"/>
        <end position="255"/>
    </location>
</feature>
<sequence>MNIKSIANRLVQALYVVCVFLIWGAGNPTMAKEISVVNSVAGQDKDKVLIIVSSDRHGFWLPEVLEPYQLLVQAGYQITIASPKGGQGKASGEFRLSNVQRQWFKQSKLKLQLKRSIPLAEVNPQSYAAVYFAGGAGPMFDLPDNALAQQITRDIYEAGGIVAADCHGPAALINIMLSNGKRLISGKKITAKANSEEGSWARNNYPFLLEDKIKELGGRYLASGKNQQHVVVDGRLITGQNPASAIPMAERLIEQLSRQGF</sequence>